<gene>
    <name evidence="1" type="ORF">CFP56_042698</name>
</gene>
<keyword evidence="2" id="KW-1185">Reference proteome</keyword>
<dbReference type="EMBL" id="PKMF04000090">
    <property type="protein sequence ID" value="KAK7851153.1"/>
    <property type="molecule type" value="Genomic_DNA"/>
</dbReference>
<accession>A0AAW0LJL5</accession>
<reference evidence="1 2" key="1">
    <citation type="journal article" date="2018" name="Sci. Data">
        <title>The draft genome sequence of cork oak.</title>
        <authorList>
            <person name="Ramos A.M."/>
            <person name="Usie A."/>
            <person name="Barbosa P."/>
            <person name="Barros P.M."/>
            <person name="Capote T."/>
            <person name="Chaves I."/>
            <person name="Simoes F."/>
            <person name="Abreu I."/>
            <person name="Carrasquinho I."/>
            <person name="Faro C."/>
            <person name="Guimaraes J.B."/>
            <person name="Mendonca D."/>
            <person name="Nobrega F."/>
            <person name="Rodrigues L."/>
            <person name="Saibo N.J.M."/>
            <person name="Varela M.C."/>
            <person name="Egas C."/>
            <person name="Matos J."/>
            <person name="Miguel C.M."/>
            <person name="Oliveira M.M."/>
            <person name="Ricardo C.P."/>
            <person name="Goncalves S."/>
        </authorList>
    </citation>
    <scope>NUCLEOTIDE SEQUENCE [LARGE SCALE GENOMIC DNA]</scope>
    <source>
        <strain evidence="2">cv. HL8</strain>
    </source>
</reference>
<evidence type="ECO:0000313" key="2">
    <source>
        <dbReference type="Proteomes" id="UP000237347"/>
    </source>
</evidence>
<dbReference type="Proteomes" id="UP000237347">
    <property type="component" value="Unassembled WGS sequence"/>
</dbReference>
<comment type="caution">
    <text evidence="1">The sequence shown here is derived from an EMBL/GenBank/DDBJ whole genome shotgun (WGS) entry which is preliminary data.</text>
</comment>
<proteinExistence type="predicted"/>
<organism evidence="1 2">
    <name type="scientific">Quercus suber</name>
    <name type="common">Cork oak</name>
    <dbReference type="NCBI Taxonomy" id="58331"/>
    <lineage>
        <taxon>Eukaryota</taxon>
        <taxon>Viridiplantae</taxon>
        <taxon>Streptophyta</taxon>
        <taxon>Embryophyta</taxon>
        <taxon>Tracheophyta</taxon>
        <taxon>Spermatophyta</taxon>
        <taxon>Magnoliopsida</taxon>
        <taxon>eudicotyledons</taxon>
        <taxon>Gunneridae</taxon>
        <taxon>Pentapetalae</taxon>
        <taxon>rosids</taxon>
        <taxon>fabids</taxon>
        <taxon>Fagales</taxon>
        <taxon>Fagaceae</taxon>
        <taxon>Quercus</taxon>
    </lineage>
</organism>
<evidence type="ECO:0000313" key="1">
    <source>
        <dbReference type="EMBL" id="KAK7851153.1"/>
    </source>
</evidence>
<protein>
    <submittedName>
        <fullName evidence="1">Uncharacterized protein</fullName>
    </submittedName>
</protein>
<name>A0AAW0LJL5_QUESU</name>
<sequence>MFKIGYVPQREKHKTQ</sequence>
<dbReference type="AlphaFoldDB" id="A0AAW0LJL5"/>